<evidence type="ECO:0000313" key="1">
    <source>
        <dbReference type="EMBL" id="WMV29932.1"/>
    </source>
</evidence>
<sequence length="192" mass="20879">MAMRAEQSQPSLPFLVLITELCRRTRVPFVAKTDVEVAPTSGTDIQRIKAEYGVLQYTRDEAKRMRTTSVDTSSAVDLDTLEADTTPYAKDGEPSGHLAHSTDVHASRVEKGGRQSEVVTTLKVDVAGLRRDVDELKSTDLSMFFGTVDIAEVLSSVIPGTSEIPTATMIENVVVAADGDPAMLQFMMSLRT</sequence>
<dbReference type="EMBL" id="CP133616">
    <property type="protein sequence ID" value="WMV29932.1"/>
    <property type="molecule type" value="Genomic_DNA"/>
</dbReference>
<name>A0AAF0TR97_SOLVR</name>
<organism evidence="1 2">
    <name type="scientific">Solanum verrucosum</name>
    <dbReference type="NCBI Taxonomy" id="315347"/>
    <lineage>
        <taxon>Eukaryota</taxon>
        <taxon>Viridiplantae</taxon>
        <taxon>Streptophyta</taxon>
        <taxon>Embryophyta</taxon>
        <taxon>Tracheophyta</taxon>
        <taxon>Spermatophyta</taxon>
        <taxon>Magnoliopsida</taxon>
        <taxon>eudicotyledons</taxon>
        <taxon>Gunneridae</taxon>
        <taxon>Pentapetalae</taxon>
        <taxon>asterids</taxon>
        <taxon>lamiids</taxon>
        <taxon>Solanales</taxon>
        <taxon>Solanaceae</taxon>
        <taxon>Solanoideae</taxon>
        <taxon>Solaneae</taxon>
        <taxon>Solanum</taxon>
    </lineage>
</organism>
<keyword evidence="2" id="KW-1185">Reference proteome</keyword>
<evidence type="ECO:0000313" key="2">
    <source>
        <dbReference type="Proteomes" id="UP001234989"/>
    </source>
</evidence>
<protein>
    <recommendedName>
        <fullName evidence="3">Polyprotein protein</fullName>
    </recommendedName>
</protein>
<gene>
    <name evidence="1" type="ORF">MTR67_023317</name>
</gene>
<dbReference type="Proteomes" id="UP001234989">
    <property type="component" value="Chromosome 5"/>
</dbReference>
<accession>A0AAF0TR97</accession>
<proteinExistence type="predicted"/>
<evidence type="ECO:0008006" key="3">
    <source>
        <dbReference type="Google" id="ProtNLM"/>
    </source>
</evidence>
<reference evidence="1" key="1">
    <citation type="submission" date="2023-08" db="EMBL/GenBank/DDBJ databases">
        <title>A de novo genome assembly of Solanum verrucosum Schlechtendal, a Mexican diploid species geographically isolated from the other diploid A-genome species in potato relatives.</title>
        <authorList>
            <person name="Hosaka K."/>
        </authorList>
    </citation>
    <scope>NUCLEOTIDE SEQUENCE</scope>
    <source>
        <tissue evidence="1">Young leaves</tissue>
    </source>
</reference>
<dbReference type="AlphaFoldDB" id="A0AAF0TR97"/>